<evidence type="ECO:0000256" key="2">
    <source>
        <dbReference type="ARBA" id="ARBA00022692"/>
    </source>
</evidence>
<evidence type="ECO:0000313" key="7">
    <source>
        <dbReference type="EMBL" id="QHT14972.1"/>
    </source>
</evidence>
<accession>A0A6C0DF08</accession>
<feature type="domain" description="G-protein coupled receptors family 1 profile" evidence="6">
    <location>
        <begin position="1"/>
        <end position="131"/>
    </location>
</feature>
<evidence type="ECO:0000259" key="6">
    <source>
        <dbReference type="PROSITE" id="PS50262"/>
    </source>
</evidence>
<reference evidence="7" key="1">
    <citation type="journal article" date="2020" name="Nature">
        <title>Giant virus diversity and host interactions through global metagenomics.</title>
        <authorList>
            <person name="Schulz F."/>
            <person name="Roux S."/>
            <person name="Paez-Espino D."/>
            <person name="Jungbluth S."/>
            <person name="Walsh D.A."/>
            <person name="Denef V.J."/>
            <person name="McMahon K.D."/>
            <person name="Konstantinidis K.T."/>
            <person name="Eloe-Fadrosh E.A."/>
            <person name="Kyrpides N.C."/>
            <person name="Woyke T."/>
        </authorList>
    </citation>
    <scope>NUCLEOTIDE SEQUENCE</scope>
    <source>
        <strain evidence="7">GVMAG-M-3300023174-144</strain>
    </source>
</reference>
<comment type="subcellular location">
    <subcellularLocation>
        <location evidence="1">Membrane</location>
    </subcellularLocation>
</comment>
<dbReference type="GO" id="GO:0016020">
    <property type="term" value="C:membrane"/>
    <property type="evidence" value="ECO:0007669"/>
    <property type="project" value="UniProtKB-SubCell"/>
</dbReference>
<organism evidence="7">
    <name type="scientific">viral metagenome</name>
    <dbReference type="NCBI Taxonomy" id="1070528"/>
    <lineage>
        <taxon>unclassified sequences</taxon>
        <taxon>metagenomes</taxon>
        <taxon>organismal metagenomes</taxon>
    </lineage>
</organism>
<dbReference type="PROSITE" id="PS50262">
    <property type="entry name" value="G_PROTEIN_RECEP_F1_2"/>
    <property type="match status" value="1"/>
</dbReference>
<dbReference type="AlphaFoldDB" id="A0A6C0DF08"/>
<dbReference type="InterPro" id="IPR017452">
    <property type="entry name" value="GPCR_Rhodpsn_7TM"/>
</dbReference>
<keyword evidence="2 5" id="KW-0812">Transmembrane</keyword>
<evidence type="ECO:0000256" key="1">
    <source>
        <dbReference type="ARBA" id="ARBA00004370"/>
    </source>
</evidence>
<evidence type="ECO:0000256" key="5">
    <source>
        <dbReference type="SAM" id="Phobius"/>
    </source>
</evidence>
<evidence type="ECO:0000256" key="4">
    <source>
        <dbReference type="ARBA" id="ARBA00023136"/>
    </source>
</evidence>
<feature type="transmembrane region" description="Helical" evidence="5">
    <location>
        <begin position="54"/>
        <end position="75"/>
    </location>
</feature>
<sequence length="131" mass="15418">MNYTFVTLCESLYLFYMYFLFKTKYTFNTALLDKQIQKIGPFFVHNTGSKENKICLFGKMMAIIAIILAWIRLHFLDNPKVISYSLAFSSICIILAFLMNTNALVYIIPLIIIEIYIVYSLHKKQKKNQDY</sequence>
<protein>
    <recommendedName>
        <fullName evidence="6">G-protein coupled receptors family 1 profile domain-containing protein</fullName>
    </recommendedName>
</protein>
<name>A0A6C0DF08_9ZZZZ</name>
<dbReference type="EMBL" id="MN739598">
    <property type="protein sequence ID" value="QHT14972.1"/>
    <property type="molecule type" value="Genomic_DNA"/>
</dbReference>
<proteinExistence type="predicted"/>
<keyword evidence="4 5" id="KW-0472">Membrane</keyword>
<keyword evidence="3 5" id="KW-1133">Transmembrane helix</keyword>
<evidence type="ECO:0000256" key="3">
    <source>
        <dbReference type="ARBA" id="ARBA00022989"/>
    </source>
</evidence>